<dbReference type="HOGENOM" id="CLU_564139_0_0_1"/>
<reference evidence="1" key="1">
    <citation type="journal article" date="2012" name="Nature">
        <title>The oyster genome reveals stress adaptation and complexity of shell formation.</title>
        <authorList>
            <person name="Zhang G."/>
            <person name="Fang X."/>
            <person name="Guo X."/>
            <person name="Li L."/>
            <person name="Luo R."/>
            <person name="Xu F."/>
            <person name="Yang P."/>
            <person name="Zhang L."/>
            <person name="Wang X."/>
            <person name="Qi H."/>
            <person name="Xiong Z."/>
            <person name="Que H."/>
            <person name="Xie Y."/>
            <person name="Holland P.W."/>
            <person name="Paps J."/>
            <person name="Zhu Y."/>
            <person name="Wu F."/>
            <person name="Chen Y."/>
            <person name="Wang J."/>
            <person name="Peng C."/>
            <person name="Meng J."/>
            <person name="Yang L."/>
            <person name="Liu J."/>
            <person name="Wen B."/>
            <person name="Zhang N."/>
            <person name="Huang Z."/>
            <person name="Zhu Q."/>
            <person name="Feng Y."/>
            <person name="Mount A."/>
            <person name="Hedgecock D."/>
            <person name="Xu Z."/>
            <person name="Liu Y."/>
            <person name="Domazet-Loso T."/>
            <person name="Du Y."/>
            <person name="Sun X."/>
            <person name="Zhang S."/>
            <person name="Liu B."/>
            <person name="Cheng P."/>
            <person name="Jiang X."/>
            <person name="Li J."/>
            <person name="Fan D."/>
            <person name="Wang W."/>
            <person name="Fu W."/>
            <person name="Wang T."/>
            <person name="Wang B."/>
            <person name="Zhang J."/>
            <person name="Peng Z."/>
            <person name="Li Y."/>
            <person name="Li N."/>
            <person name="Wang J."/>
            <person name="Chen M."/>
            <person name="He Y."/>
            <person name="Tan F."/>
            <person name="Song X."/>
            <person name="Zheng Q."/>
            <person name="Huang R."/>
            <person name="Yang H."/>
            <person name="Du X."/>
            <person name="Chen L."/>
            <person name="Yang M."/>
            <person name="Gaffney P.M."/>
            <person name="Wang S."/>
            <person name="Luo L."/>
            <person name="She Z."/>
            <person name="Ming Y."/>
            <person name="Huang W."/>
            <person name="Zhang S."/>
            <person name="Huang B."/>
            <person name="Zhang Y."/>
            <person name="Qu T."/>
            <person name="Ni P."/>
            <person name="Miao G."/>
            <person name="Wang J."/>
            <person name="Wang Q."/>
            <person name="Steinberg C.E."/>
            <person name="Wang H."/>
            <person name="Li N."/>
            <person name="Qian L."/>
            <person name="Zhang G."/>
            <person name="Li Y."/>
            <person name="Yang H."/>
            <person name="Liu X."/>
            <person name="Wang J."/>
            <person name="Yin Y."/>
            <person name="Wang J."/>
        </authorList>
    </citation>
    <scope>NUCLEOTIDE SEQUENCE [LARGE SCALE GENOMIC DNA]</scope>
    <source>
        <strain evidence="1">05x7-T-G4-1.051#20</strain>
    </source>
</reference>
<gene>
    <name evidence="1" type="ORF">CGI_10003994</name>
</gene>
<protein>
    <submittedName>
        <fullName evidence="1">Multiple epidermal growth factor-like domains 6</fullName>
    </submittedName>
</protein>
<accession>K1PRC1</accession>
<proteinExistence type="predicted"/>
<name>K1PRC1_MAGGI</name>
<evidence type="ECO:0000313" key="1">
    <source>
        <dbReference type="EMBL" id="EKC21374.1"/>
    </source>
</evidence>
<dbReference type="Gene3D" id="2.170.300.10">
    <property type="entry name" value="Tie2 ligand-binding domain superfamily"/>
    <property type="match status" value="1"/>
</dbReference>
<organism evidence="1">
    <name type="scientific">Magallana gigas</name>
    <name type="common">Pacific oyster</name>
    <name type="synonym">Crassostrea gigas</name>
    <dbReference type="NCBI Taxonomy" id="29159"/>
    <lineage>
        <taxon>Eukaryota</taxon>
        <taxon>Metazoa</taxon>
        <taxon>Spiralia</taxon>
        <taxon>Lophotrochozoa</taxon>
        <taxon>Mollusca</taxon>
        <taxon>Bivalvia</taxon>
        <taxon>Autobranchia</taxon>
        <taxon>Pteriomorphia</taxon>
        <taxon>Ostreida</taxon>
        <taxon>Ostreoidea</taxon>
        <taxon>Ostreidae</taxon>
        <taxon>Magallana</taxon>
    </lineage>
</organism>
<dbReference type="EMBL" id="JH817006">
    <property type="protein sequence ID" value="EKC21374.1"/>
    <property type="molecule type" value="Genomic_DNA"/>
</dbReference>
<sequence length="484" mass="54460">MDILDQIVISHVPIQVMDVGVWKETASARKSYVTQKPDVLIATLLLDRKFALKRGITACQNGYFGINCIFKCPYPKYGRRCMEGNSNCTEEVCDGRIGCVTDCPDGTFGPNCTHTCSYPTYGRRCILECKCTGNQKCDPAEGCINKINDQSSTYLSGNFTADTWKTKPVTESITEIAQKITLQQQSVRPSTSNVVPQTSSDVSSTILTFKTEHLNTAREFIQVKTGSPASQNNTVIIVIVIVGSIVILLLVVVIAVQIRGKQKRRVHMRETVSFTRGHSSTYCEIDDQMVPSTSDYHLINDDYELLKQSEADRTKYSTLPTKMDEAEKGGYLSPKSKTLQKVWCAEKLPLNNEKHGPTRHSIQDINLHYTALPTKRNATSELISHKTPLANFSFKSDYETESSERHVKPQQIDEEYPVHLRNAEENLDTNVLRVPKSVKISTDSYIDMDKGTKLDEYVAMEEHGKKITKHCESEEKLEITDTYK</sequence>
<dbReference type="AlphaFoldDB" id="K1PRC1"/>
<dbReference type="InParanoid" id="K1PRC1"/>